<name>A0ABD3PW93_9STRA</name>
<keyword evidence="1" id="KW-0472">Membrane</keyword>
<evidence type="ECO:0008006" key="4">
    <source>
        <dbReference type="Google" id="ProtNLM"/>
    </source>
</evidence>
<evidence type="ECO:0000313" key="2">
    <source>
        <dbReference type="EMBL" id="KAL3792340.1"/>
    </source>
</evidence>
<accession>A0ABD3PW93</accession>
<keyword evidence="1" id="KW-0812">Transmembrane</keyword>
<reference evidence="2 3" key="1">
    <citation type="submission" date="2024-10" db="EMBL/GenBank/DDBJ databases">
        <title>Updated reference genomes for cyclostephanoid diatoms.</title>
        <authorList>
            <person name="Roberts W.R."/>
            <person name="Alverson A.J."/>
        </authorList>
    </citation>
    <scope>NUCLEOTIDE SEQUENCE [LARGE SCALE GENOMIC DNA]</scope>
    <source>
        <strain evidence="2 3">AJA010-31</strain>
    </source>
</reference>
<evidence type="ECO:0000256" key="1">
    <source>
        <dbReference type="SAM" id="Phobius"/>
    </source>
</evidence>
<dbReference type="EMBL" id="JALLPJ020000431">
    <property type="protein sequence ID" value="KAL3792340.1"/>
    <property type="molecule type" value="Genomic_DNA"/>
</dbReference>
<dbReference type="PANTHER" id="PTHR21301">
    <property type="entry name" value="REVERSE TRANSCRIPTASE"/>
    <property type="match status" value="1"/>
</dbReference>
<protein>
    <recommendedName>
        <fullName evidence="4">Reverse transcriptase domain-containing protein</fullName>
    </recommendedName>
</protein>
<keyword evidence="1" id="KW-1133">Transmembrane helix</keyword>
<evidence type="ECO:0000313" key="3">
    <source>
        <dbReference type="Proteomes" id="UP001530400"/>
    </source>
</evidence>
<organism evidence="2 3">
    <name type="scientific">Cyclotella atomus</name>
    <dbReference type="NCBI Taxonomy" id="382360"/>
    <lineage>
        <taxon>Eukaryota</taxon>
        <taxon>Sar</taxon>
        <taxon>Stramenopiles</taxon>
        <taxon>Ochrophyta</taxon>
        <taxon>Bacillariophyta</taxon>
        <taxon>Coscinodiscophyceae</taxon>
        <taxon>Thalassiosirophycidae</taxon>
        <taxon>Stephanodiscales</taxon>
        <taxon>Stephanodiscaceae</taxon>
        <taxon>Cyclotella</taxon>
    </lineage>
</organism>
<sequence length="143" mass="16659">MHQWFKSYVPMPGEPALAPVDTLMTALELVMRWNIFAFGDSYYQQLIGTAMGTSCAVWFANLYFGFHEKTKLLPRFKDVLARILFYARFVNDVFLIWLGECDLQWKALVLMFNDFGILKWECPKPKTTIDFLDLTLTVEGNRV</sequence>
<dbReference type="AlphaFoldDB" id="A0ABD3PW93"/>
<comment type="caution">
    <text evidence="2">The sequence shown here is derived from an EMBL/GenBank/DDBJ whole genome shotgun (WGS) entry which is preliminary data.</text>
</comment>
<gene>
    <name evidence="2" type="ORF">ACHAWO_000890</name>
</gene>
<dbReference type="PANTHER" id="PTHR21301:SF10">
    <property type="entry name" value="REVERSE TRANSCRIPTASE DOMAIN-CONTAINING PROTEIN"/>
    <property type="match status" value="1"/>
</dbReference>
<dbReference type="Proteomes" id="UP001530400">
    <property type="component" value="Unassembled WGS sequence"/>
</dbReference>
<feature type="transmembrane region" description="Helical" evidence="1">
    <location>
        <begin position="42"/>
        <end position="66"/>
    </location>
</feature>
<proteinExistence type="predicted"/>
<keyword evidence="3" id="KW-1185">Reference proteome</keyword>